<dbReference type="InterPro" id="IPR014258">
    <property type="entry name" value="CAP_domain_YkwD-like"/>
</dbReference>
<dbReference type="SUPFAM" id="SSF55797">
    <property type="entry name" value="PR-1-like"/>
    <property type="match status" value="1"/>
</dbReference>
<organism evidence="2 3">
    <name type="scientific">Paenibacillus baekrokdamisoli</name>
    <dbReference type="NCBI Taxonomy" id="1712516"/>
    <lineage>
        <taxon>Bacteria</taxon>
        <taxon>Bacillati</taxon>
        <taxon>Bacillota</taxon>
        <taxon>Bacilli</taxon>
        <taxon>Bacillales</taxon>
        <taxon>Paenibacillaceae</taxon>
        <taxon>Paenibacillus</taxon>
    </lineage>
</organism>
<dbReference type="EMBL" id="AP019308">
    <property type="protein sequence ID" value="BBH21729.1"/>
    <property type="molecule type" value="Genomic_DNA"/>
</dbReference>
<dbReference type="CDD" id="cd05379">
    <property type="entry name" value="CAP_bacterial"/>
    <property type="match status" value="1"/>
</dbReference>
<dbReference type="AlphaFoldDB" id="A0A3G9JFJ1"/>
<dbReference type="NCBIfam" id="TIGR02909">
    <property type="entry name" value="spore_YkwD"/>
    <property type="match status" value="1"/>
</dbReference>
<dbReference type="OrthoDB" id="9783944at2"/>
<dbReference type="InterPro" id="IPR035940">
    <property type="entry name" value="CAP_sf"/>
</dbReference>
<dbReference type="PANTHER" id="PTHR31157">
    <property type="entry name" value="SCP DOMAIN-CONTAINING PROTEIN"/>
    <property type="match status" value="1"/>
</dbReference>
<name>A0A3G9JFJ1_9BACL</name>
<dbReference type="Proteomes" id="UP000275368">
    <property type="component" value="Chromosome"/>
</dbReference>
<feature type="compositionally biased region" description="Low complexity" evidence="1">
    <location>
        <begin position="75"/>
        <end position="103"/>
    </location>
</feature>
<gene>
    <name evidence="2" type="ORF">Back11_30740</name>
</gene>
<feature type="compositionally biased region" description="Gly residues" evidence="1">
    <location>
        <begin position="111"/>
        <end position="121"/>
    </location>
</feature>
<evidence type="ECO:0000313" key="3">
    <source>
        <dbReference type="Proteomes" id="UP000275368"/>
    </source>
</evidence>
<dbReference type="PANTHER" id="PTHR31157:SF1">
    <property type="entry name" value="SCP DOMAIN-CONTAINING PROTEIN"/>
    <property type="match status" value="1"/>
</dbReference>
<dbReference type="Pfam" id="PF00188">
    <property type="entry name" value="CAP"/>
    <property type="match status" value="1"/>
</dbReference>
<dbReference type="KEGG" id="pbk:Back11_30740"/>
<sequence>MKKLLLAACAFVILVGGGSYIYKMNQNAKIKPQASSISTGNKPIHTPQLRMKTTESVTPIVTNDLSQLPPWLQQQLSQTGQITRTTQPSTQPSTQRTTQPVTQAPATNTGTGAGTGAGTSAGSGSIETQVLQLVNAERAKAGLKALTMNASLSKVASTKASDMRDNNYFSHDSPSYGSPFDMMKKFGISFSYAGENIAAGQQDAQAVMTAWMNSPGHRANIMSPNFTEMGLGYSPGGNMSPYWSQMFIQP</sequence>
<proteinExistence type="predicted"/>
<keyword evidence="3" id="KW-1185">Reference proteome</keyword>
<protein>
    <submittedName>
        <fullName evidence="2">Uncharacterized protein</fullName>
    </submittedName>
</protein>
<accession>A0A3G9JFJ1</accession>
<evidence type="ECO:0000313" key="2">
    <source>
        <dbReference type="EMBL" id="BBH21729.1"/>
    </source>
</evidence>
<reference evidence="2 3" key="1">
    <citation type="submission" date="2018-11" db="EMBL/GenBank/DDBJ databases">
        <title>Complete genome sequence of Paenibacillus baekrokdamisoli strain KCTC 33723.</title>
        <authorList>
            <person name="Kang S.W."/>
            <person name="Lee K.C."/>
            <person name="Kim K.K."/>
            <person name="Kim J.S."/>
            <person name="Kim D.S."/>
            <person name="Ko S.H."/>
            <person name="Yang S.H."/>
            <person name="Lee J.S."/>
        </authorList>
    </citation>
    <scope>NUCLEOTIDE SEQUENCE [LARGE SCALE GENOMIC DNA]</scope>
    <source>
        <strain evidence="2 3">KCTC 33723</strain>
    </source>
</reference>
<evidence type="ECO:0000256" key="1">
    <source>
        <dbReference type="SAM" id="MobiDB-lite"/>
    </source>
</evidence>
<dbReference type="Gene3D" id="3.40.33.10">
    <property type="entry name" value="CAP"/>
    <property type="match status" value="1"/>
</dbReference>
<feature type="region of interest" description="Disordered" evidence="1">
    <location>
        <begin position="75"/>
        <end position="123"/>
    </location>
</feature>
<dbReference type="InterPro" id="IPR014044">
    <property type="entry name" value="CAP_dom"/>
</dbReference>
<dbReference type="RefSeq" id="WP_125658680.1">
    <property type="nucleotide sequence ID" value="NZ_AP019308.1"/>
</dbReference>